<dbReference type="SUPFAM" id="SSF52172">
    <property type="entry name" value="CheY-like"/>
    <property type="match status" value="1"/>
</dbReference>
<proteinExistence type="predicted"/>
<dbReference type="GO" id="GO:0000160">
    <property type="term" value="P:phosphorelay signal transduction system"/>
    <property type="evidence" value="ECO:0007669"/>
    <property type="project" value="InterPro"/>
</dbReference>
<dbReference type="Gene3D" id="3.40.50.2300">
    <property type="match status" value="1"/>
</dbReference>
<evidence type="ECO:0000256" key="1">
    <source>
        <dbReference type="PROSITE-ProRule" id="PRU00169"/>
    </source>
</evidence>
<evidence type="ECO:0000259" key="2">
    <source>
        <dbReference type="PROSITE" id="PS50110"/>
    </source>
</evidence>
<dbReference type="Pfam" id="PF00072">
    <property type="entry name" value="Response_reg"/>
    <property type="match status" value="1"/>
</dbReference>
<dbReference type="PANTHER" id="PTHR43228">
    <property type="entry name" value="TWO-COMPONENT RESPONSE REGULATOR"/>
    <property type="match status" value="1"/>
</dbReference>
<dbReference type="AlphaFoldDB" id="A0A5C7SAQ4"/>
<sequence length="126" mass="13576">AARRVLVVDDMASIRSVVMALLKSEGYEAFGAGNGQAALDLLSKKPFDLVLSDWNMPEMNGSELVQRIRATNTKLPIIMVTAESDPGRVMELRDLGVNGYLIKPFKPAALMAVLGRLFPSGSKNAA</sequence>
<comment type="caution">
    <text evidence="3">The sequence shown here is derived from an EMBL/GenBank/DDBJ whole genome shotgun (WGS) entry which is preliminary data.</text>
</comment>
<reference evidence="3 4" key="1">
    <citation type="submission" date="2018-09" db="EMBL/GenBank/DDBJ databases">
        <title>Metagenome Assembled Genomes from an Advanced Water Purification Facility.</title>
        <authorList>
            <person name="Stamps B.W."/>
            <person name="Spear J.R."/>
        </authorList>
    </citation>
    <scope>NUCLEOTIDE SEQUENCE [LARGE SCALE GENOMIC DNA]</scope>
    <source>
        <strain evidence="3">Bin_27_1</strain>
    </source>
</reference>
<gene>
    <name evidence="3" type="ORF">E6Q80_18270</name>
</gene>
<dbReference type="InterPro" id="IPR001789">
    <property type="entry name" value="Sig_transdc_resp-reg_receiver"/>
</dbReference>
<evidence type="ECO:0000313" key="4">
    <source>
        <dbReference type="Proteomes" id="UP000321192"/>
    </source>
</evidence>
<feature type="non-terminal residue" evidence="3">
    <location>
        <position position="1"/>
    </location>
</feature>
<dbReference type="InterPro" id="IPR011006">
    <property type="entry name" value="CheY-like_superfamily"/>
</dbReference>
<dbReference type="Proteomes" id="UP000321192">
    <property type="component" value="Unassembled WGS sequence"/>
</dbReference>
<feature type="domain" description="Response regulatory" evidence="2">
    <location>
        <begin position="4"/>
        <end position="118"/>
    </location>
</feature>
<dbReference type="InterPro" id="IPR052048">
    <property type="entry name" value="ST_Response_Regulator"/>
</dbReference>
<dbReference type="PANTHER" id="PTHR43228:SF1">
    <property type="entry name" value="TWO-COMPONENT RESPONSE REGULATOR ARR22"/>
    <property type="match status" value="1"/>
</dbReference>
<feature type="modified residue" description="4-aspartylphosphate" evidence="1">
    <location>
        <position position="53"/>
    </location>
</feature>
<name>A0A5C7SAQ4_THASP</name>
<dbReference type="EMBL" id="SSFD01000302">
    <property type="protein sequence ID" value="TXH80703.1"/>
    <property type="molecule type" value="Genomic_DNA"/>
</dbReference>
<organism evidence="3 4">
    <name type="scientific">Thauera aminoaromatica</name>
    <dbReference type="NCBI Taxonomy" id="164330"/>
    <lineage>
        <taxon>Bacteria</taxon>
        <taxon>Pseudomonadati</taxon>
        <taxon>Pseudomonadota</taxon>
        <taxon>Betaproteobacteria</taxon>
        <taxon>Rhodocyclales</taxon>
        <taxon>Zoogloeaceae</taxon>
        <taxon>Thauera</taxon>
    </lineage>
</organism>
<accession>A0A5C7SAQ4</accession>
<dbReference type="PROSITE" id="PS50110">
    <property type="entry name" value="RESPONSE_REGULATORY"/>
    <property type="match status" value="1"/>
</dbReference>
<dbReference type="SMART" id="SM00448">
    <property type="entry name" value="REC"/>
    <property type="match status" value="1"/>
</dbReference>
<protein>
    <submittedName>
        <fullName evidence="3">Response regulator</fullName>
    </submittedName>
</protein>
<evidence type="ECO:0000313" key="3">
    <source>
        <dbReference type="EMBL" id="TXH80703.1"/>
    </source>
</evidence>
<keyword evidence="1" id="KW-0597">Phosphoprotein</keyword>